<dbReference type="AlphaFoldDB" id="A0AAD1C8M6"/>
<evidence type="ECO:0000313" key="3">
    <source>
        <dbReference type="Proteomes" id="UP000217792"/>
    </source>
</evidence>
<dbReference type="EMBL" id="AP014880">
    <property type="protein sequence ID" value="BAW17001.1"/>
    <property type="molecule type" value="Genomic_DNA"/>
</dbReference>
<proteinExistence type="predicted"/>
<dbReference type="RefSeq" id="WP_096362868.1">
    <property type="nucleotide sequence ID" value="NZ_AP014880.1"/>
</dbReference>
<gene>
    <name evidence="1" type="ORF">SITYG_10210</name>
    <name evidence="2" type="ORF">SITYG_17490</name>
</gene>
<evidence type="ECO:0000313" key="2">
    <source>
        <dbReference type="EMBL" id="BAW17726.1"/>
    </source>
</evidence>
<sequence>MRDESKERSELLLAIQDLGYESLRFSIFNDHRPGEWEVRIEFDSISEHYFVYATMDRASYNKKLEFDNFEDAKNKFIEKLDLTVKINRVSIKSGEVPEYSSPLWDNADD</sequence>
<name>A0AAD1C8M6_STRIT</name>
<dbReference type="Proteomes" id="UP000217792">
    <property type="component" value="Chromosome"/>
</dbReference>
<accession>A0AAD1C8M6</accession>
<dbReference type="EMBL" id="AP014880">
    <property type="protein sequence ID" value="BAW17726.1"/>
    <property type="molecule type" value="Genomic_DNA"/>
</dbReference>
<evidence type="ECO:0000313" key="1">
    <source>
        <dbReference type="EMBL" id="BAW17001.1"/>
    </source>
</evidence>
<dbReference type="Pfam" id="PF15597">
    <property type="entry name" value="Imm59"/>
    <property type="match status" value="1"/>
</dbReference>
<protein>
    <submittedName>
        <fullName evidence="1">Uncharacterized protein</fullName>
    </submittedName>
</protein>
<dbReference type="InterPro" id="IPR028954">
    <property type="entry name" value="Imm59"/>
</dbReference>
<reference evidence="1 3" key="1">
    <citation type="journal article" date="2017" name="Infect. Immun.">
        <title>Characterization of the Pathogenicity of Streptococcus intermedius TYG1620 Isolated from a Human Brain Abscess Based on the Complete Genome Sequence with Transcriptome Analysis and Transposon Mutagenesis in a Murine Subcutaneous Abscess Model.</title>
        <authorList>
            <person name="Hasegawa N."/>
            <person name="Sekizuka T."/>
            <person name="Sugi Y."/>
            <person name="Kawakami N."/>
            <person name="Ogasawara Y."/>
            <person name="Kato K."/>
            <person name="Yamashita A."/>
            <person name="Takeuchi F."/>
            <person name="Kuroda M."/>
        </authorList>
    </citation>
    <scope>NUCLEOTIDE SEQUENCE [LARGE SCALE GENOMIC DNA]</scope>
    <source>
        <strain evidence="1 3">TYG1620</strain>
    </source>
</reference>
<organism evidence="1 3">
    <name type="scientific">Streptococcus intermedius</name>
    <dbReference type="NCBI Taxonomy" id="1338"/>
    <lineage>
        <taxon>Bacteria</taxon>
        <taxon>Bacillati</taxon>
        <taxon>Bacillota</taxon>
        <taxon>Bacilli</taxon>
        <taxon>Lactobacillales</taxon>
        <taxon>Streptococcaceae</taxon>
        <taxon>Streptococcus</taxon>
        <taxon>Streptococcus anginosus group</taxon>
    </lineage>
</organism>